<dbReference type="InterPro" id="IPR052954">
    <property type="entry name" value="GPCR-Ligand_Int"/>
</dbReference>
<dbReference type="GO" id="GO:0004930">
    <property type="term" value="F:G protein-coupled receptor activity"/>
    <property type="evidence" value="ECO:0007669"/>
    <property type="project" value="InterPro"/>
</dbReference>
<evidence type="ECO:0000313" key="7">
    <source>
        <dbReference type="Proteomes" id="UP000887540"/>
    </source>
</evidence>
<evidence type="ECO:0000313" key="8">
    <source>
        <dbReference type="WBParaSite" id="ACRNAN_Path_1062.g4074.t1"/>
    </source>
</evidence>
<dbReference type="Pfam" id="PF00001">
    <property type="entry name" value="7tm_1"/>
    <property type="match status" value="1"/>
</dbReference>
<dbReference type="Proteomes" id="UP000887540">
    <property type="component" value="Unplaced"/>
</dbReference>
<evidence type="ECO:0000256" key="5">
    <source>
        <dbReference type="SAM" id="Phobius"/>
    </source>
</evidence>
<organism evidence="7 8">
    <name type="scientific">Acrobeloides nanus</name>
    <dbReference type="NCBI Taxonomy" id="290746"/>
    <lineage>
        <taxon>Eukaryota</taxon>
        <taxon>Metazoa</taxon>
        <taxon>Ecdysozoa</taxon>
        <taxon>Nematoda</taxon>
        <taxon>Chromadorea</taxon>
        <taxon>Rhabditida</taxon>
        <taxon>Tylenchina</taxon>
        <taxon>Cephalobomorpha</taxon>
        <taxon>Cephaloboidea</taxon>
        <taxon>Cephalobidae</taxon>
        <taxon>Acrobeloides</taxon>
    </lineage>
</organism>
<dbReference type="PANTHER" id="PTHR46641:SF20">
    <property type="entry name" value="G-PROTEIN COUPLED RECEPTORS FAMILY 1 PROFILE DOMAIN-CONTAINING PROTEIN"/>
    <property type="match status" value="1"/>
</dbReference>
<evidence type="ECO:0000256" key="1">
    <source>
        <dbReference type="ARBA" id="ARBA00004370"/>
    </source>
</evidence>
<dbReference type="PROSITE" id="PS50262">
    <property type="entry name" value="G_PROTEIN_RECEP_F1_2"/>
    <property type="match status" value="1"/>
</dbReference>
<feature type="domain" description="G-protein coupled receptors family 1 profile" evidence="6">
    <location>
        <begin position="1"/>
        <end position="138"/>
    </location>
</feature>
<reference evidence="8" key="1">
    <citation type="submission" date="2022-11" db="UniProtKB">
        <authorList>
            <consortium name="WormBaseParasite"/>
        </authorList>
    </citation>
    <scope>IDENTIFICATION</scope>
</reference>
<keyword evidence="3 5" id="KW-1133">Transmembrane helix</keyword>
<dbReference type="SUPFAM" id="SSF81321">
    <property type="entry name" value="Family A G protein-coupled receptor-like"/>
    <property type="match status" value="1"/>
</dbReference>
<keyword evidence="7" id="KW-1185">Reference proteome</keyword>
<keyword evidence="4 5" id="KW-0472">Membrane</keyword>
<proteinExistence type="predicted"/>
<sequence>MPSIFELQLDECGKLVSTDLRKNDLYILIYNTYGYLLLLIVIPWTIMIILNVYVIRAVHTAYKLRRSMTKTVGRVDEKERRCTIMALVMLSTFIVFNLLAGINNVVEAFTDQSHQYRFRIPIGNLLVCFNSASNILIYSIFGRKFRRVCVQLFCPCLFRQDYKWLQPTLAIPNGSEACIEPALRKTSNNSRGSSLRMVHAMIQTRRSDSTLACSPMSKKIERVAIIRNS</sequence>
<evidence type="ECO:0000256" key="4">
    <source>
        <dbReference type="ARBA" id="ARBA00023136"/>
    </source>
</evidence>
<dbReference type="AlphaFoldDB" id="A0A914BV59"/>
<dbReference type="PANTHER" id="PTHR46641">
    <property type="entry name" value="FMRFAMIDE RECEPTOR-RELATED"/>
    <property type="match status" value="1"/>
</dbReference>
<keyword evidence="2 5" id="KW-0812">Transmembrane</keyword>
<protein>
    <submittedName>
        <fullName evidence="8">G-protein coupled receptors family 1 profile domain-containing protein</fullName>
    </submittedName>
</protein>
<dbReference type="InterPro" id="IPR017452">
    <property type="entry name" value="GPCR_Rhodpsn_7TM"/>
</dbReference>
<comment type="subcellular location">
    <subcellularLocation>
        <location evidence="1">Membrane</location>
    </subcellularLocation>
</comment>
<feature type="transmembrane region" description="Helical" evidence="5">
    <location>
        <begin position="84"/>
        <end position="102"/>
    </location>
</feature>
<feature type="transmembrane region" description="Helical" evidence="5">
    <location>
        <begin position="122"/>
        <end position="141"/>
    </location>
</feature>
<dbReference type="InterPro" id="IPR000276">
    <property type="entry name" value="GPCR_Rhodpsn"/>
</dbReference>
<accession>A0A914BV59</accession>
<evidence type="ECO:0000256" key="2">
    <source>
        <dbReference type="ARBA" id="ARBA00022692"/>
    </source>
</evidence>
<dbReference type="Gene3D" id="1.20.1070.10">
    <property type="entry name" value="Rhodopsin 7-helix transmembrane proteins"/>
    <property type="match status" value="1"/>
</dbReference>
<feature type="transmembrane region" description="Helical" evidence="5">
    <location>
        <begin position="33"/>
        <end position="58"/>
    </location>
</feature>
<evidence type="ECO:0000259" key="6">
    <source>
        <dbReference type="PROSITE" id="PS50262"/>
    </source>
</evidence>
<evidence type="ECO:0000256" key="3">
    <source>
        <dbReference type="ARBA" id="ARBA00022989"/>
    </source>
</evidence>
<dbReference type="WBParaSite" id="ACRNAN_Path_1062.g4074.t1">
    <property type="protein sequence ID" value="ACRNAN_Path_1062.g4074.t1"/>
    <property type="gene ID" value="ACRNAN_Path_1062.g4074"/>
</dbReference>
<dbReference type="GO" id="GO:0016020">
    <property type="term" value="C:membrane"/>
    <property type="evidence" value="ECO:0007669"/>
    <property type="project" value="UniProtKB-SubCell"/>
</dbReference>
<name>A0A914BV59_9BILA</name>